<evidence type="ECO:0000256" key="4">
    <source>
        <dbReference type="ARBA" id="ARBA00022737"/>
    </source>
</evidence>
<keyword evidence="4" id="KW-0677">Repeat</keyword>
<evidence type="ECO:0000259" key="8">
    <source>
        <dbReference type="PROSITE" id="PS51379"/>
    </source>
</evidence>
<dbReference type="InterPro" id="IPR017900">
    <property type="entry name" value="4Fe4S_Fe_S_CS"/>
</dbReference>
<dbReference type="Pfam" id="PF14697">
    <property type="entry name" value="Fer4_21"/>
    <property type="match status" value="1"/>
</dbReference>
<evidence type="ECO:0000256" key="2">
    <source>
        <dbReference type="ARBA" id="ARBA00010804"/>
    </source>
</evidence>
<dbReference type="Gene3D" id="3.50.50.60">
    <property type="entry name" value="FAD/NAD(P)-binding domain"/>
    <property type="match status" value="1"/>
</dbReference>
<dbReference type="Proteomes" id="UP000324091">
    <property type="component" value="Chromosome 15"/>
</dbReference>
<dbReference type="GO" id="GO:0006212">
    <property type="term" value="P:uracil catabolic process"/>
    <property type="evidence" value="ECO:0007669"/>
    <property type="project" value="TreeGrafter"/>
</dbReference>
<dbReference type="SUPFAM" id="SSF54862">
    <property type="entry name" value="4Fe-4S ferredoxins"/>
    <property type="match status" value="1"/>
</dbReference>
<dbReference type="GO" id="GO:0005829">
    <property type="term" value="C:cytosol"/>
    <property type="evidence" value="ECO:0007669"/>
    <property type="project" value="TreeGrafter"/>
</dbReference>
<dbReference type="PROSITE" id="PS00198">
    <property type="entry name" value="4FE4S_FER_1"/>
    <property type="match status" value="1"/>
</dbReference>
<proteinExistence type="inferred from homology"/>
<dbReference type="PANTHER" id="PTHR43073">
    <property type="entry name" value="DIHYDROPYRIMIDINE DEHYDROGENASE [NADP(+)]"/>
    <property type="match status" value="1"/>
</dbReference>
<dbReference type="GO" id="GO:0002058">
    <property type="term" value="F:uracil binding"/>
    <property type="evidence" value="ECO:0007669"/>
    <property type="project" value="TreeGrafter"/>
</dbReference>
<comment type="caution">
    <text evidence="9">The sequence shown here is derived from an EMBL/GenBank/DDBJ whole genome shotgun (WGS) entry which is preliminary data.</text>
</comment>
<dbReference type="InterPro" id="IPR017896">
    <property type="entry name" value="4Fe4S_Fe-S-bd"/>
</dbReference>
<evidence type="ECO:0000256" key="5">
    <source>
        <dbReference type="ARBA" id="ARBA00023002"/>
    </source>
</evidence>
<dbReference type="SUPFAM" id="SSF51905">
    <property type="entry name" value="FAD/NAD(P)-binding domain"/>
    <property type="match status" value="1"/>
</dbReference>
<evidence type="ECO:0000256" key="1">
    <source>
        <dbReference type="ARBA" id="ARBA00004668"/>
    </source>
</evidence>
<accession>A0A5C6P2M3</accession>
<comment type="pathway">
    <text evidence="1">Amino-acid biosynthesis; beta-alanine biosynthesis.</text>
</comment>
<dbReference type="CDD" id="cd02940">
    <property type="entry name" value="DHPD_FMN"/>
    <property type="match status" value="1"/>
</dbReference>
<dbReference type="FunFam" id="3.30.70.20:FF:000023">
    <property type="entry name" value="Dihydropyrimidine dehydrogenase [NADP(+)]"/>
    <property type="match status" value="1"/>
</dbReference>
<evidence type="ECO:0000256" key="3">
    <source>
        <dbReference type="ARBA" id="ARBA00013004"/>
    </source>
</evidence>
<evidence type="ECO:0000256" key="6">
    <source>
        <dbReference type="ARBA" id="ARBA00030119"/>
    </source>
</evidence>
<dbReference type="PROSITE" id="PS51379">
    <property type="entry name" value="4FE4S_FER_2"/>
    <property type="match status" value="2"/>
</dbReference>
<dbReference type="InterPro" id="IPR013785">
    <property type="entry name" value="Aldolase_TIM"/>
</dbReference>
<dbReference type="EC" id="1.3.1.2" evidence="3"/>
<comment type="similarity">
    <text evidence="2">Belongs to the dihydropyrimidine dehydrogenase family.</text>
</comment>
<dbReference type="InterPro" id="IPR023753">
    <property type="entry name" value="FAD/NAD-binding_dom"/>
</dbReference>
<dbReference type="FunFam" id="3.50.50.60:FF:000061">
    <property type="entry name" value="Dihydropyrimidine dehydrogenase [NADP(+)]"/>
    <property type="match status" value="1"/>
</dbReference>
<dbReference type="Pfam" id="PF01180">
    <property type="entry name" value="DHO_dh"/>
    <property type="match status" value="1"/>
</dbReference>
<dbReference type="FunFam" id="3.20.20.70:FF:000027">
    <property type="entry name" value="Dihydropyrimidine dehydrogenase [NADP(+)]"/>
    <property type="match status" value="1"/>
</dbReference>
<name>A0A5C6P2M3_9TELE</name>
<reference evidence="9 10" key="1">
    <citation type="submission" date="2019-04" db="EMBL/GenBank/DDBJ databases">
        <title>Chromosome genome assembly for Takifugu flavidus.</title>
        <authorList>
            <person name="Xiao S."/>
        </authorList>
    </citation>
    <scope>NUCLEOTIDE SEQUENCE [LARGE SCALE GENOMIC DNA]</scope>
    <source>
        <strain evidence="9">HTHZ2018</strain>
        <tissue evidence="9">Muscle</tissue>
    </source>
</reference>
<dbReference type="Gene3D" id="3.30.70.20">
    <property type="match status" value="1"/>
</dbReference>
<feature type="domain" description="4Fe-4S ferredoxin-type" evidence="8">
    <location>
        <begin position="845"/>
        <end position="877"/>
    </location>
</feature>
<dbReference type="AlphaFoldDB" id="A0A5C6P2M3"/>
<protein>
    <recommendedName>
        <fullName evidence="3">dihydropyrimidine dehydrogenase (NADP(+))</fullName>
        <ecNumber evidence="3">1.3.1.2</ecNumber>
    </recommendedName>
    <alternativeName>
        <fullName evidence="7">Dihydrothymine dehydrogenase</fullName>
    </alternativeName>
    <alternativeName>
        <fullName evidence="6">Dihydrouracil dehydrogenase</fullName>
    </alternativeName>
</protein>
<dbReference type="PANTHER" id="PTHR43073:SF2">
    <property type="entry name" value="DIHYDROPYRIMIDINE DEHYDROGENASE [NADP(+)]"/>
    <property type="match status" value="1"/>
</dbReference>
<evidence type="ECO:0000313" key="10">
    <source>
        <dbReference type="Proteomes" id="UP000324091"/>
    </source>
</evidence>
<organism evidence="9 10">
    <name type="scientific">Takifugu flavidus</name>
    <name type="common">sansaifugu</name>
    <dbReference type="NCBI Taxonomy" id="433684"/>
    <lineage>
        <taxon>Eukaryota</taxon>
        <taxon>Metazoa</taxon>
        <taxon>Chordata</taxon>
        <taxon>Craniata</taxon>
        <taxon>Vertebrata</taxon>
        <taxon>Euteleostomi</taxon>
        <taxon>Actinopterygii</taxon>
        <taxon>Neopterygii</taxon>
        <taxon>Teleostei</taxon>
        <taxon>Neoteleostei</taxon>
        <taxon>Acanthomorphata</taxon>
        <taxon>Eupercaria</taxon>
        <taxon>Tetraodontiformes</taxon>
        <taxon>Tetradontoidea</taxon>
        <taxon>Tetraodontidae</taxon>
        <taxon>Takifugu</taxon>
    </lineage>
</organism>
<dbReference type="InterPro" id="IPR036188">
    <property type="entry name" value="FAD/NAD-bd_sf"/>
</dbReference>
<evidence type="ECO:0000313" key="9">
    <source>
        <dbReference type="EMBL" id="TWW73555.1"/>
    </source>
</evidence>
<dbReference type="Pfam" id="PF07992">
    <property type="entry name" value="Pyr_redox_2"/>
    <property type="match status" value="1"/>
</dbReference>
<sequence length="924" mass="101397">MVEKDRPGRPKSIVRVCWECLAESPVIRSFNSHPRESFDHVPGKVGDFESEWTMFRASIVEVADRCCGRKVVVACRGGTARTHWWRPAVRDAVRLKKESYRALLACGTPEGADRYRQAKRSAATAVAEAKTRAWKEFGEAMENGFEKVLDHHLANQGITLLSLPDDVVLLVSSARDLQRSLDWFAAACEAAGMKISTFKSEAMVLNRKKVECLLRVKEEILPQVEEFKYLGVLFTSEGRMEQETDRRIGAASAVMLTRLRSIGVKRELSHKAKDEWMELAKEEQCEFLPFLSPREVIMKNGRIAGLQFCRTEQTEEGDWLEDQEQVVRLKADYIISAFGSILSDPQVTAAMAPVKLNRWGTPEVDTDTMQTSEPWVFAGGDVAGLANTTVESVNDGKQAAWHIHRYIQSLYGHTVEPVPKLPLFYSAIDLVDISIAVCGIKFPNPFGLASAPPTTSAAMIRRAFEQGWGFAVTKTFGLDKDLVTNVSPRIVRGTTSGNLYGPGQGSFLNIELISEKTAAYWCQSVAELKKSFPTNVVISSIMCSYNKEDWTELAKMAEDSGADALELNLSCPHGMGERGMGLACGQDPVLVRNICRWVRAAVSIPFFAKLTPNVTNIVDIAKAAHEGGANGVTATNTVSGMMGLKADGAPWPSVGKGKRTTYGGVSGNAIRPIALRAVSAIARAIPGFPILATGGIDSADTGLQFLHAGASVLQVCSAVQNQDLTVIGDYCVGLKALLYLKSLNLNYWEGQSPPTEKHQKGKPVPKLEDLIGKNIPSFGPYLKKRKEALADYKKKLKDADKADMKEPASIRCSMVKQPIPTVKDVIARSLNYIGAYQELNNLEQVEALIDEEMCINCGKCYMTCNDSGYQAIKFDPETHIPKVTDSCTGCTLCLSVCPIIDCIKMVTRKTPYEPKRGLPVSPVC</sequence>
<feature type="domain" description="4Fe-4S ferredoxin-type" evidence="8">
    <location>
        <begin position="879"/>
        <end position="908"/>
    </location>
</feature>
<dbReference type="GO" id="GO:0019483">
    <property type="term" value="P:beta-alanine biosynthetic process"/>
    <property type="evidence" value="ECO:0007669"/>
    <property type="project" value="UniProtKB-UniPathway"/>
</dbReference>
<gene>
    <name evidence="9" type="ORF">D4764_15G0009490</name>
</gene>
<evidence type="ECO:0000256" key="7">
    <source>
        <dbReference type="ARBA" id="ARBA00032722"/>
    </source>
</evidence>
<keyword evidence="5" id="KW-0560">Oxidoreductase</keyword>
<dbReference type="EMBL" id="RHFK02000007">
    <property type="protein sequence ID" value="TWW73555.1"/>
    <property type="molecule type" value="Genomic_DNA"/>
</dbReference>
<dbReference type="GO" id="GO:0006210">
    <property type="term" value="P:thymine catabolic process"/>
    <property type="evidence" value="ECO:0007669"/>
    <property type="project" value="TreeGrafter"/>
</dbReference>
<keyword evidence="10" id="KW-1185">Reference proteome</keyword>
<dbReference type="GO" id="GO:0050661">
    <property type="term" value="F:NADP binding"/>
    <property type="evidence" value="ECO:0007669"/>
    <property type="project" value="TreeGrafter"/>
</dbReference>
<dbReference type="GO" id="GO:0017113">
    <property type="term" value="F:dihydropyrimidine dehydrogenase (NADP+) activity"/>
    <property type="evidence" value="ECO:0007669"/>
    <property type="project" value="UniProtKB-EC"/>
</dbReference>
<dbReference type="Gene3D" id="3.20.20.70">
    <property type="entry name" value="Aldolase class I"/>
    <property type="match status" value="1"/>
</dbReference>
<dbReference type="SUPFAM" id="SSF51395">
    <property type="entry name" value="FMN-linked oxidoreductases"/>
    <property type="match status" value="1"/>
</dbReference>
<dbReference type="UniPathway" id="UPA00131"/>
<dbReference type="InterPro" id="IPR005720">
    <property type="entry name" value="Dihydroorotate_DH_cat"/>
</dbReference>